<protein>
    <recommendedName>
        <fullName evidence="3">DUF4283 domain-containing protein</fullName>
    </recommendedName>
</protein>
<dbReference type="Proteomes" id="UP000834106">
    <property type="component" value="Chromosome 6"/>
</dbReference>
<sequence length="251" mass="28924">MSATPMRGPVNWSTSSGNIARWTKEFNLEKEPSLAAQWIFLPGLPLHLYRVDCLQILATSFGRYLGMNNATLNRTRATGARIYVEVDLKEEPIQGFPIVMALKKLWQEARYERHGFYCSKCSRQGYTAIVCRAGKIHKREIVHVGKQGIRREIWRIKQSNEHDAGANTKQTNDLMENSGINVETLAIVKETEPQQLEAVHSKGDTNLDRVDRDMRKEWEIRHKADYLTEQHKEGNMHEEGSFEQIQDRMGI</sequence>
<evidence type="ECO:0000313" key="2">
    <source>
        <dbReference type="Proteomes" id="UP000834106"/>
    </source>
</evidence>
<dbReference type="EMBL" id="OU503041">
    <property type="protein sequence ID" value="CAI9763515.1"/>
    <property type="molecule type" value="Genomic_DNA"/>
</dbReference>
<keyword evidence="2" id="KW-1185">Reference proteome</keyword>
<name>A0AAD1Z9C6_9LAMI</name>
<dbReference type="AlphaFoldDB" id="A0AAD1Z9C6"/>
<evidence type="ECO:0008006" key="3">
    <source>
        <dbReference type="Google" id="ProtNLM"/>
    </source>
</evidence>
<reference evidence="1" key="1">
    <citation type="submission" date="2023-05" db="EMBL/GenBank/DDBJ databases">
        <authorList>
            <person name="Huff M."/>
        </authorList>
    </citation>
    <scope>NUCLEOTIDE SEQUENCE</scope>
</reference>
<evidence type="ECO:0000313" key="1">
    <source>
        <dbReference type="EMBL" id="CAI9763515.1"/>
    </source>
</evidence>
<gene>
    <name evidence="1" type="ORF">FPE_LOCUS10945</name>
</gene>
<proteinExistence type="predicted"/>
<accession>A0AAD1Z9C6</accession>
<dbReference type="PANTHER" id="PTHR31286">
    <property type="entry name" value="GLYCINE-RICH CELL WALL STRUCTURAL PROTEIN 1.8-LIKE"/>
    <property type="match status" value="1"/>
</dbReference>
<dbReference type="PANTHER" id="PTHR31286:SF99">
    <property type="entry name" value="DUF4283 DOMAIN-CONTAINING PROTEIN"/>
    <property type="match status" value="1"/>
</dbReference>
<dbReference type="InterPro" id="IPR040256">
    <property type="entry name" value="At4g02000-like"/>
</dbReference>
<organism evidence="1 2">
    <name type="scientific">Fraxinus pennsylvanica</name>
    <dbReference type="NCBI Taxonomy" id="56036"/>
    <lineage>
        <taxon>Eukaryota</taxon>
        <taxon>Viridiplantae</taxon>
        <taxon>Streptophyta</taxon>
        <taxon>Embryophyta</taxon>
        <taxon>Tracheophyta</taxon>
        <taxon>Spermatophyta</taxon>
        <taxon>Magnoliopsida</taxon>
        <taxon>eudicotyledons</taxon>
        <taxon>Gunneridae</taxon>
        <taxon>Pentapetalae</taxon>
        <taxon>asterids</taxon>
        <taxon>lamiids</taxon>
        <taxon>Lamiales</taxon>
        <taxon>Oleaceae</taxon>
        <taxon>Oleeae</taxon>
        <taxon>Fraxinus</taxon>
    </lineage>
</organism>